<dbReference type="InterPro" id="IPR011989">
    <property type="entry name" value="ARM-like"/>
</dbReference>
<name>A0ABW3W2F6_9ACTN</name>
<dbReference type="Proteomes" id="UP001597229">
    <property type="component" value="Unassembled WGS sequence"/>
</dbReference>
<evidence type="ECO:0000313" key="1">
    <source>
        <dbReference type="EMBL" id="MFD1248413.1"/>
    </source>
</evidence>
<protein>
    <recommendedName>
        <fullName evidence="3">HEAT repeat domain-containing protein</fullName>
    </recommendedName>
</protein>
<gene>
    <name evidence="1" type="ORF">ACFQ3F_11510</name>
</gene>
<evidence type="ECO:0008006" key="3">
    <source>
        <dbReference type="Google" id="ProtNLM"/>
    </source>
</evidence>
<comment type="caution">
    <text evidence="1">The sequence shown here is derived from an EMBL/GenBank/DDBJ whole genome shotgun (WGS) entry which is preliminary data.</text>
</comment>
<reference evidence="2" key="1">
    <citation type="journal article" date="2019" name="Int. J. Syst. Evol. Microbiol.">
        <title>The Global Catalogue of Microorganisms (GCM) 10K type strain sequencing project: providing services to taxonomists for standard genome sequencing and annotation.</title>
        <authorList>
            <consortium name="The Broad Institute Genomics Platform"/>
            <consortium name="The Broad Institute Genome Sequencing Center for Infectious Disease"/>
            <person name="Wu L."/>
            <person name="Ma J."/>
        </authorList>
    </citation>
    <scope>NUCLEOTIDE SEQUENCE [LARGE SCALE GENOMIC DNA]</scope>
    <source>
        <strain evidence="2">CCUG 52478</strain>
    </source>
</reference>
<dbReference type="InterPro" id="IPR016024">
    <property type="entry name" value="ARM-type_fold"/>
</dbReference>
<accession>A0ABW3W2F6</accession>
<sequence>MSEMTVEHAVALLRSTHPPDIEAAESWLTAHPEAAVPALVEALHTPSAQAAAVLLGAIGDDGQIAALVAAHRRGGEGLRSAVERGLRRNGSAAALAALRSLDDPADG</sequence>
<dbReference type="RefSeq" id="WP_367917927.1">
    <property type="nucleotide sequence ID" value="NZ_BAABAC010000006.1"/>
</dbReference>
<keyword evidence="2" id="KW-1185">Reference proteome</keyword>
<organism evidence="1 2">
    <name type="scientific">Nocardioides ginsengisoli</name>
    <dbReference type="NCBI Taxonomy" id="363868"/>
    <lineage>
        <taxon>Bacteria</taxon>
        <taxon>Bacillati</taxon>
        <taxon>Actinomycetota</taxon>
        <taxon>Actinomycetes</taxon>
        <taxon>Propionibacteriales</taxon>
        <taxon>Nocardioidaceae</taxon>
        <taxon>Nocardioides</taxon>
    </lineage>
</organism>
<proteinExistence type="predicted"/>
<dbReference type="EMBL" id="JBHTLX010000016">
    <property type="protein sequence ID" value="MFD1248413.1"/>
    <property type="molecule type" value="Genomic_DNA"/>
</dbReference>
<evidence type="ECO:0000313" key="2">
    <source>
        <dbReference type="Proteomes" id="UP001597229"/>
    </source>
</evidence>
<dbReference type="SUPFAM" id="SSF48371">
    <property type="entry name" value="ARM repeat"/>
    <property type="match status" value="1"/>
</dbReference>
<dbReference type="Gene3D" id="1.25.10.10">
    <property type="entry name" value="Leucine-rich Repeat Variant"/>
    <property type="match status" value="1"/>
</dbReference>